<evidence type="ECO:0000256" key="8">
    <source>
        <dbReference type="RuleBase" id="RU000561"/>
    </source>
</evidence>
<dbReference type="SUPFAM" id="SSF74731">
    <property type="entry name" value="Ribosomal protein L20"/>
    <property type="match status" value="1"/>
</dbReference>
<dbReference type="PANTHER" id="PTHR10986">
    <property type="entry name" value="39S RIBOSOMAL PROTEIN L20"/>
    <property type="match status" value="1"/>
</dbReference>
<dbReference type="GO" id="GO:0019843">
    <property type="term" value="F:rRNA binding"/>
    <property type="evidence" value="ECO:0007669"/>
    <property type="project" value="UniProtKB-UniRule"/>
</dbReference>
<dbReference type="Pfam" id="PF00453">
    <property type="entry name" value="Ribosomal_L20"/>
    <property type="match status" value="1"/>
</dbReference>
<dbReference type="RefSeq" id="YP_009514504.1">
    <property type="nucleotide sequence ID" value="NC_039378.1"/>
</dbReference>
<dbReference type="Gene3D" id="6.10.160.10">
    <property type="match status" value="1"/>
</dbReference>
<proteinExistence type="inferred from homology"/>
<dbReference type="HAMAP" id="MF_00382">
    <property type="entry name" value="Ribosomal_bL20"/>
    <property type="match status" value="1"/>
</dbReference>
<evidence type="ECO:0000256" key="3">
    <source>
        <dbReference type="ARBA" id="ARBA00022884"/>
    </source>
</evidence>
<dbReference type="GO" id="GO:0005840">
    <property type="term" value="C:ribosome"/>
    <property type="evidence" value="ECO:0007669"/>
    <property type="project" value="UniProtKB-KW"/>
</dbReference>
<keyword evidence="5 7" id="KW-0687">Ribonucleoprotein</keyword>
<dbReference type="GO" id="GO:0000027">
    <property type="term" value="P:ribosomal large subunit assembly"/>
    <property type="evidence" value="ECO:0007669"/>
    <property type="project" value="UniProtKB-UniRule"/>
</dbReference>
<dbReference type="Gene3D" id="1.10.1900.20">
    <property type="entry name" value="Ribosomal protein L20"/>
    <property type="match status" value="1"/>
</dbReference>
<dbReference type="FunFam" id="1.10.1900.20:FF:000001">
    <property type="entry name" value="50S ribosomal protein L20"/>
    <property type="match status" value="1"/>
</dbReference>
<evidence type="ECO:0000256" key="7">
    <source>
        <dbReference type="HAMAP-Rule" id="MF_00382"/>
    </source>
</evidence>
<name>A0A345HHL1_9MONI</name>
<dbReference type="CDD" id="cd07026">
    <property type="entry name" value="Ribosomal_L20"/>
    <property type="match status" value="1"/>
</dbReference>
<dbReference type="GO" id="GO:0006412">
    <property type="term" value="P:translation"/>
    <property type="evidence" value="ECO:0007669"/>
    <property type="project" value="InterPro"/>
</dbReference>
<gene>
    <name evidence="7 10" type="primary">rpl20</name>
</gene>
<dbReference type="EMBL" id="MG761729">
    <property type="protein sequence ID" value="AXG76101.1"/>
    <property type="molecule type" value="Genomic_DNA"/>
</dbReference>
<evidence type="ECO:0000256" key="5">
    <source>
        <dbReference type="ARBA" id="ARBA00023274"/>
    </source>
</evidence>
<dbReference type="InterPro" id="IPR049946">
    <property type="entry name" value="RIBOSOMAL_L20_CS"/>
</dbReference>
<keyword evidence="4 7" id="KW-0689">Ribosomal protein</keyword>
<comment type="similarity">
    <text evidence="1 7 8">Belongs to the bacterial ribosomal protein bL20 family.</text>
</comment>
<geneLocation type="chloroplast" evidence="10"/>
<accession>A0A345HHL1</accession>
<evidence type="ECO:0000313" key="10">
    <source>
        <dbReference type="EMBL" id="AXG76101.1"/>
    </source>
</evidence>
<dbReference type="AlphaFoldDB" id="A0A345HHL1"/>
<comment type="subcellular location">
    <subcellularLocation>
        <location evidence="7">Plastid</location>
        <location evidence="7">Chloroplast</location>
    </subcellularLocation>
</comment>
<reference evidence="10" key="1">
    <citation type="journal article" date="2018" name="Mitochondrial DNA Part B Resour">
        <title>The complete chloroplast genome of the invasive fern Lygodium microphyllum (Cav.) R. Br.</title>
        <authorList>
            <person name="McCulloch G.A."/>
            <person name="Hereward J.P."/>
            <person name="Lake E.C."/>
            <person name="Smith M.C."/>
            <person name="Purcell M.F."/>
            <person name="Walter G.H."/>
        </authorList>
    </citation>
    <scope>NUCLEOTIDE SEQUENCE</scope>
</reference>
<sequence>MTRVKRGSVARKRHEKSLKKASGFLGAGSKLFRTANQQGIKALSYAYSDRKNRKREFRRLWVTRINAAAKKNGISYSTMIHFLYKNQVCLNRKTLGQVATLDAECFSSLAQAICTQIS</sequence>
<keyword evidence="10" id="KW-0150">Chloroplast</keyword>
<evidence type="ECO:0000256" key="1">
    <source>
        <dbReference type="ARBA" id="ARBA00007698"/>
    </source>
</evidence>
<keyword evidence="10" id="KW-0934">Plastid</keyword>
<dbReference type="InterPro" id="IPR005813">
    <property type="entry name" value="Ribosomal_bL20"/>
</dbReference>
<dbReference type="GO" id="GO:0009507">
    <property type="term" value="C:chloroplast"/>
    <property type="evidence" value="ECO:0007669"/>
    <property type="project" value="UniProtKB-SubCell"/>
</dbReference>
<dbReference type="InterPro" id="IPR035566">
    <property type="entry name" value="Ribosomal_protein_bL20_C"/>
</dbReference>
<protein>
    <recommendedName>
        <fullName evidence="6 7">Large ribosomal subunit protein bL20c</fullName>
    </recommendedName>
</protein>
<comment type="function">
    <text evidence="7 9">Binds directly to 23S ribosomal RNA and is necessary for the in vitro assembly process of the 50S ribosomal subunit. It is not involved in the protein synthesizing functions of that subunit.</text>
</comment>
<organism evidence="10">
    <name type="scientific">Lygodium microphyllum</name>
    <dbReference type="NCBI Taxonomy" id="148566"/>
    <lineage>
        <taxon>Eukaryota</taxon>
        <taxon>Viridiplantae</taxon>
        <taxon>Streptophyta</taxon>
        <taxon>Embryophyta</taxon>
        <taxon>Tracheophyta</taxon>
        <taxon>Polypodiopsida</taxon>
        <taxon>Polypodiidae</taxon>
        <taxon>Schizaeales</taxon>
        <taxon>Lygodiaceae</taxon>
        <taxon>Lygodium</taxon>
    </lineage>
</organism>
<dbReference type="GO" id="GO:1990904">
    <property type="term" value="C:ribonucleoprotein complex"/>
    <property type="evidence" value="ECO:0007669"/>
    <property type="project" value="UniProtKB-KW"/>
</dbReference>
<dbReference type="PROSITE" id="PS00937">
    <property type="entry name" value="RIBOSOMAL_L20"/>
    <property type="match status" value="1"/>
</dbReference>
<evidence type="ECO:0000256" key="4">
    <source>
        <dbReference type="ARBA" id="ARBA00022980"/>
    </source>
</evidence>
<dbReference type="PRINTS" id="PR00062">
    <property type="entry name" value="RIBOSOMALL20"/>
</dbReference>
<keyword evidence="2 7" id="KW-0699">rRNA-binding</keyword>
<evidence type="ECO:0000256" key="2">
    <source>
        <dbReference type="ARBA" id="ARBA00022730"/>
    </source>
</evidence>
<dbReference type="NCBIfam" id="TIGR01032">
    <property type="entry name" value="rplT_bact"/>
    <property type="match status" value="1"/>
</dbReference>
<evidence type="ECO:0000256" key="9">
    <source>
        <dbReference type="RuleBase" id="RU004311"/>
    </source>
</evidence>
<keyword evidence="3 7" id="KW-0694">RNA-binding</keyword>
<dbReference type="GeneID" id="37868068"/>
<evidence type="ECO:0000256" key="6">
    <source>
        <dbReference type="ARBA" id="ARBA00035295"/>
    </source>
</evidence>
<dbReference type="GO" id="GO:0003735">
    <property type="term" value="F:structural constituent of ribosome"/>
    <property type="evidence" value="ECO:0007669"/>
    <property type="project" value="InterPro"/>
</dbReference>